<keyword evidence="3" id="KW-1185">Reference proteome</keyword>
<reference evidence="2 3" key="1">
    <citation type="submission" date="2010-12" db="EMBL/GenBank/DDBJ databases">
        <title>Complete sequence of Desulfurispirillum indicum S5.</title>
        <authorList>
            <consortium name="US DOE Joint Genome Institute"/>
            <person name="Lucas S."/>
            <person name="Copeland A."/>
            <person name="Lapidus A."/>
            <person name="Cheng J.-F."/>
            <person name="Goodwin L."/>
            <person name="Pitluck S."/>
            <person name="Chertkov O."/>
            <person name="Held B."/>
            <person name="Detter J.C."/>
            <person name="Han C."/>
            <person name="Tapia R."/>
            <person name="Land M."/>
            <person name="Hauser L."/>
            <person name="Kyrpides N."/>
            <person name="Ivanova N."/>
            <person name="Mikhailova N."/>
            <person name="Haggblom M."/>
            <person name="Rauschenbach I."/>
            <person name="Bini E."/>
            <person name="Woyke T."/>
        </authorList>
    </citation>
    <scope>NUCLEOTIDE SEQUENCE [LARGE SCALE GENOMIC DNA]</scope>
    <source>
        <strain evidence="3">ATCC BAA-1389 / DSM 22839 / S5</strain>
    </source>
</reference>
<dbReference type="RefSeq" id="WP_013506873.1">
    <property type="nucleotide sequence ID" value="NC_014836.1"/>
</dbReference>
<name>E6W433_DESIS</name>
<organism evidence="2 3">
    <name type="scientific">Desulfurispirillum indicum (strain ATCC BAA-1389 / DSM 22839 / S5)</name>
    <dbReference type="NCBI Taxonomy" id="653733"/>
    <lineage>
        <taxon>Bacteria</taxon>
        <taxon>Pseudomonadati</taxon>
        <taxon>Chrysiogenota</taxon>
        <taxon>Chrysiogenia</taxon>
        <taxon>Chrysiogenales</taxon>
        <taxon>Chrysiogenaceae</taxon>
        <taxon>Desulfurispirillum</taxon>
    </lineage>
</organism>
<evidence type="ECO:0008006" key="4">
    <source>
        <dbReference type="Google" id="ProtNLM"/>
    </source>
</evidence>
<feature type="signal peptide" evidence="1">
    <location>
        <begin position="1"/>
        <end position="22"/>
    </location>
</feature>
<dbReference type="STRING" id="653733.Selin_2277"/>
<sequence>MPALRLITLLTIAALLMLSGCAGPAKSTFEGISTTFGDTDDQTIQGQRHPRHRAAVDDRYLWDSLQGYAMPFSLQQDMEMDPGRAIEAYHDSFRSLAVVLDFSPAYFSASREILRGITASAHERGFSLIVYNSASMEEEELLDSLRPYAVVIGPLQPSLLEKMRARFGQRKVFITPTIAHNPQQPAEYSTGLSVRDEVSAVIKQMEDDGIFRYIVFRPGEPMTAEYANAIKQQAQYSRYLTLFRERIYSKQLNNQSRVIREFLGELVEHQTREKFATYTTDFDGVFLPMDFLDAIVVAPLFPFFNFDMDHLKVYGTSYWHDQKIYEAAPHIHGARFPTLYISDNRWISDVIFRRSLQEYSHSDQPSWLSAQGYDAATLGHLLLLYGVSKANEACFLGVTGVMFRDEEQRFVKRPAMVEVARGGFRVLERTSPVYRATPETLFINLPEDIFPEALVPHEPLLYQEEFPHLRRHYP</sequence>
<dbReference type="HOGENOM" id="CLU_575861_0_0_0"/>
<dbReference type="SUPFAM" id="SSF53822">
    <property type="entry name" value="Periplasmic binding protein-like I"/>
    <property type="match status" value="1"/>
</dbReference>
<dbReference type="PROSITE" id="PS51257">
    <property type="entry name" value="PROKAR_LIPOPROTEIN"/>
    <property type="match status" value="1"/>
</dbReference>
<dbReference type="OrthoDB" id="7210494at2"/>
<dbReference type="InParanoid" id="E6W433"/>
<evidence type="ECO:0000313" key="2">
    <source>
        <dbReference type="EMBL" id="ADU66997.1"/>
    </source>
</evidence>
<evidence type="ECO:0000256" key="1">
    <source>
        <dbReference type="SAM" id="SignalP"/>
    </source>
</evidence>
<gene>
    <name evidence="2" type="ordered locus">Selin_2277</name>
</gene>
<dbReference type="Gene3D" id="3.40.50.2300">
    <property type="match status" value="2"/>
</dbReference>
<dbReference type="EMBL" id="CP002432">
    <property type="protein sequence ID" value="ADU66997.1"/>
    <property type="molecule type" value="Genomic_DNA"/>
</dbReference>
<dbReference type="AlphaFoldDB" id="E6W433"/>
<proteinExistence type="predicted"/>
<evidence type="ECO:0000313" key="3">
    <source>
        <dbReference type="Proteomes" id="UP000002572"/>
    </source>
</evidence>
<dbReference type="Proteomes" id="UP000002572">
    <property type="component" value="Chromosome"/>
</dbReference>
<feature type="chain" id="PRO_5003211391" description="Leucine-binding protein domain-containing protein" evidence="1">
    <location>
        <begin position="23"/>
        <end position="474"/>
    </location>
</feature>
<dbReference type="eggNOG" id="COG3107">
    <property type="taxonomic scope" value="Bacteria"/>
</dbReference>
<keyword evidence="1" id="KW-0732">Signal</keyword>
<accession>E6W433</accession>
<dbReference type="InterPro" id="IPR028082">
    <property type="entry name" value="Peripla_BP_I"/>
</dbReference>
<dbReference type="KEGG" id="din:Selin_2277"/>
<protein>
    <recommendedName>
        <fullName evidence="4">Leucine-binding protein domain-containing protein</fullName>
    </recommendedName>
</protein>